<dbReference type="EMBL" id="VSRR010044580">
    <property type="protein sequence ID" value="MPC76925.1"/>
    <property type="molecule type" value="Genomic_DNA"/>
</dbReference>
<name>A0A5B7I4A1_PORTR</name>
<keyword evidence="2" id="KW-1185">Reference proteome</keyword>
<accession>A0A5B7I4A1</accession>
<reference evidence="1 2" key="1">
    <citation type="submission" date="2019-05" db="EMBL/GenBank/DDBJ databases">
        <title>Another draft genome of Portunus trituberculatus and its Hox gene families provides insights of decapod evolution.</title>
        <authorList>
            <person name="Jeong J.-H."/>
            <person name="Song I."/>
            <person name="Kim S."/>
            <person name="Choi T."/>
            <person name="Kim D."/>
            <person name="Ryu S."/>
            <person name="Kim W."/>
        </authorList>
    </citation>
    <scope>NUCLEOTIDE SEQUENCE [LARGE SCALE GENOMIC DNA]</scope>
    <source>
        <tissue evidence="1">Muscle</tissue>
    </source>
</reference>
<organism evidence="1 2">
    <name type="scientific">Portunus trituberculatus</name>
    <name type="common">Swimming crab</name>
    <name type="synonym">Neptunus trituberculatus</name>
    <dbReference type="NCBI Taxonomy" id="210409"/>
    <lineage>
        <taxon>Eukaryota</taxon>
        <taxon>Metazoa</taxon>
        <taxon>Ecdysozoa</taxon>
        <taxon>Arthropoda</taxon>
        <taxon>Crustacea</taxon>
        <taxon>Multicrustacea</taxon>
        <taxon>Malacostraca</taxon>
        <taxon>Eumalacostraca</taxon>
        <taxon>Eucarida</taxon>
        <taxon>Decapoda</taxon>
        <taxon>Pleocyemata</taxon>
        <taxon>Brachyura</taxon>
        <taxon>Eubrachyura</taxon>
        <taxon>Portunoidea</taxon>
        <taxon>Portunidae</taxon>
        <taxon>Portuninae</taxon>
        <taxon>Portunus</taxon>
    </lineage>
</organism>
<dbReference type="AlphaFoldDB" id="A0A5B7I4A1"/>
<dbReference type="Proteomes" id="UP000324222">
    <property type="component" value="Unassembled WGS sequence"/>
</dbReference>
<gene>
    <name evidence="1" type="ORF">E2C01_071362</name>
</gene>
<comment type="caution">
    <text evidence="1">The sequence shown here is derived from an EMBL/GenBank/DDBJ whole genome shotgun (WGS) entry which is preliminary data.</text>
</comment>
<evidence type="ECO:0000313" key="1">
    <source>
        <dbReference type="EMBL" id="MPC76925.1"/>
    </source>
</evidence>
<proteinExistence type="predicted"/>
<sequence>MIWVCTIYVHNILQLPLGTQSQRHCHSGPTHHSMTWYVRHLTAMGRALMLDVVVVSIPVCVGRG</sequence>
<protein>
    <submittedName>
        <fullName evidence="1">Uncharacterized protein</fullName>
    </submittedName>
</protein>
<evidence type="ECO:0000313" key="2">
    <source>
        <dbReference type="Proteomes" id="UP000324222"/>
    </source>
</evidence>